<comment type="caution">
    <text evidence="1">The sequence shown here is derived from an EMBL/GenBank/DDBJ whole genome shotgun (WGS) entry which is preliminary data.</text>
</comment>
<name>A0A833QIU1_9POAL</name>
<dbReference type="AlphaFoldDB" id="A0A833QIU1"/>
<dbReference type="NCBIfam" id="TIGR01615">
    <property type="entry name" value="A_thal_3542"/>
    <property type="match status" value="1"/>
</dbReference>
<dbReference type="OrthoDB" id="691424at2759"/>
<protein>
    <recommendedName>
        <fullName evidence="3">DUF506 family protein</fullName>
    </recommendedName>
</protein>
<reference evidence="1" key="1">
    <citation type="submission" date="2020-01" db="EMBL/GenBank/DDBJ databases">
        <title>Genome sequence of Kobresia littledalei, the first chromosome-level genome in the family Cyperaceae.</title>
        <authorList>
            <person name="Qu G."/>
        </authorList>
    </citation>
    <scope>NUCLEOTIDE SEQUENCE</scope>
    <source>
        <strain evidence="1">C.B.Clarke</strain>
        <tissue evidence="1">Leaf</tissue>
    </source>
</reference>
<organism evidence="1 2">
    <name type="scientific">Carex littledalei</name>
    <dbReference type="NCBI Taxonomy" id="544730"/>
    <lineage>
        <taxon>Eukaryota</taxon>
        <taxon>Viridiplantae</taxon>
        <taxon>Streptophyta</taxon>
        <taxon>Embryophyta</taxon>
        <taxon>Tracheophyta</taxon>
        <taxon>Spermatophyta</taxon>
        <taxon>Magnoliopsida</taxon>
        <taxon>Liliopsida</taxon>
        <taxon>Poales</taxon>
        <taxon>Cyperaceae</taxon>
        <taxon>Cyperoideae</taxon>
        <taxon>Cariceae</taxon>
        <taxon>Carex</taxon>
        <taxon>Carex subgen. Euthyceras</taxon>
    </lineage>
</organism>
<evidence type="ECO:0000313" key="2">
    <source>
        <dbReference type="Proteomes" id="UP000623129"/>
    </source>
</evidence>
<proteinExistence type="predicted"/>
<dbReference type="EMBL" id="SWLB01000018">
    <property type="protein sequence ID" value="KAF3326300.1"/>
    <property type="molecule type" value="Genomic_DNA"/>
</dbReference>
<dbReference type="Proteomes" id="UP000623129">
    <property type="component" value="Unassembled WGS sequence"/>
</dbReference>
<accession>A0A833QIU1</accession>
<keyword evidence="2" id="KW-1185">Reference proteome</keyword>
<gene>
    <name evidence="1" type="ORF">FCM35_KLT07930</name>
</gene>
<evidence type="ECO:0008006" key="3">
    <source>
        <dbReference type="Google" id="ProtNLM"/>
    </source>
</evidence>
<dbReference type="InterPro" id="IPR006502">
    <property type="entry name" value="PDDEXK-like"/>
</dbReference>
<dbReference type="PANTHER" id="PTHR31579:SF1">
    <property type="entry name" value="OS03G0796600 PROTEIN"/>
    <property type="match status" value="1"/>
</dbReference>
<evidence type="ECO:0000313" key="1">
    <source>
        <dbReference type="EMBL" id="KAF3326300.1"/>
    </source>
</evidence>
<sequence>MPFPMKVQPIDTNFTTNKVTDHVQIKPAPKSRLKRLFERQFPGVLRNNSSEKLASAGEAEVGTICLDKMVINFMEENGDSKGKCGKSRCNCFNGNCSDSSGDDDFAVSGDPPAISSSEAADLIKGLVVCATVSERNLLADVATLVDKHKSCKRVDELRKIVADGLRSNGYNASICKSRWEKSASVPAGEYEYIDVVFDGAERVIVEVDLRSQFEIARSTKGYRAVLQCLPSIFVGKEDRLQQIVAVASEAARQSLKKKGLSFPPWRKPEYMCNKWLSPYERVVISTESVSEVIKEISVVDFRDNEKSTAVIGWEPPPVKPKVVQNKPKVTGLAFMLREKV</sequence>
<dbReference type="Pfam" id="PF04720">
    <property type="entry name" value="PDDEXK_6"/>
    <property type="match status" value="1"/>
</dbReference>
<dbReference type="PANTHER" id="PTHR31579">
    <property type="entry name" value="OS03G0796600 PROTEIN"/>
    <property type="match status" value="1"/>
</dbReference>